<comment type="caution">
    <text evidence="14">The sequence shown here is derived from an EMBL/GenBank/DDBJ whole genome shotgun (WGS) entry which is preliminary data.</text>
</comment>
<keyword evidence="10 12" id="KW-0413">Isomerase</keyword>
<evidence type="ECO:0000313" key="14">
    <source>
        <dbReference type="EMBL" id="KGJ53154.1"/>
    </source>
</evidence>
<evidence type="ECO:0000313" key="15">
    <source>
        <dbReference type="Proteomes" id="UP000030008"/>
    </source>
</evidence>
<feature type="binding site" evidence="12">
    <location>
        <position position="445"/>
    </location>
    <ligand>
        <name>Zn(2+)</name>
        <dbReference type="ChEBI" id="CHEBI:29105"/>
        <label>2</label>
    </ligand>
</feature>
<keyword evidence="3 12" id="KW-0479">Metal-binding</keyword>
<dbReference type="FunFam" id="3.40.50.300:FF:000489">
    <property type="entry name" value="Primosome assembly protein PriA"/>
    <property type="match status" value="1"/>
</dbReference>
<dbReference type="HAMAP" id="MF_00983">
    <property type="entry name" value="PriA"/>
    <property type="match status" value="1"/>
</dbReference>
<dbReference type="GO" id="GO:0006302">
    <property type="term" value="P:double-strand break repair"/>
    <property type="evidence" value="ECO:0007669"/>
    <property type="project" value="InterPro"/>
</dbReference>
<keyword evidence="9 12" id="KW-0238">DNA-binding</keyword>
<evidence type="ECO:0000256" key="5">
    <source>
        <dbReference type="ARBA" id="ARBA00022801"/>
    </source>
</evidence>
<keyword evidence="4 12" id="KW-0547">Nucleotide-binding</keyword>
<dbReference type="CDD" id="cd18804">
    <property type="entry name" value="SF2_C_priA"/>
    <property type="match status" value="1"/>
</dbReference>
<dbReference type="SUPFAM" id="SSF52540">
    <property type="entry name" value="P-loop containing nucleoside triphosphate hydrolases"/>
    <property type="match status" value="2"/>
</dbReference>
<dbReference type="RefSeq" id="WP_044905351.1">
    <property type="nucleotide sequence ID" value="NZ_JQIF01000044.1"/>
</dbReference>
<keyword evidence="1 12" id="KW-0639">Primosome</keyword>
<feature type="binding site" evidence="12">
    <location>
        <position position="463"/>
    </location>
    <ligand>
        <name>Zn(2+)</name>
        <dbReference type="ChEBI" id="CHEBI:29105"/>
        <label>2</label>
    </ligand>
</feature>
<dbReference type="Pfam" id="PF00271">
    <property type="entry name" value="Helicase_C"/>
    <property type="match status" value="1"/>
</dbReference>
<dbReference type="Gene3D" id="3.40.50.300">
    <property type="entry name" value="P-loop containing nucleotide triphosphate hydrolases"/>
    <property type="match status" value="2"/>
</dbReference>
<comment type="subunit">
    <text evidence="12">Component of the replication restart primosome.</text>
</comment>
<sequence>MKIAQVFVEHPIMHLDHTFTYACDGFSVQRGVRVQVPFGKTSIIGFVMQVETITEQQAAGYGFTIRPIDKVIDEEPLLNEELFALGEWMAKTCIVPMISCFQCMLPAKLKPKSTHGHAKREAWIRYVKDGDGLTVKQRAALQALQEEKEMLRSQFYQIYKTPGKKLVELGLAQVYEKEAQARLLSKEITQQDLPLHPEQQQALHILQKVSGHEVVLLHGATGSGKTEVFLQLARSVMQQGKQVLILVPEISLTPQMVNRVTARFGSHVAIYHSGLNAQEKYEQYQLVRRHQVQIVVGTRSAVFMPFDNLGVIIMDEEHDTSYKQDSSPRYHCRDIALQRGRHHHALVVLASATPSLETYARAIKGVYRLIEMPSRINGSFPDVKLVEMRKAVGRGESYLLSNELLAAMYERLQRKEQILLLLNRRGYTPILRCIGCGHVVMCPHCEVAMSYHKDDKQLKCHTCGYTMPVPNYCPECGSDTWRYLGLGTQKLEELVQIKFPDARIIRMDADTTGKKNAHEELLAAFGEHRADILMGTQMIAKGLDFENVTLVGIINGDAMLNRSDYRSAELTYDLLEQAVGRSGRGAKAGEVIIQAYDTTHYAIQCAAHHDYRAFFQNEMKYRHIAGYPPYTYLASMIFSHTSPDEVAKAAARAKKLLEAHAGYRILGPAQLTKRKDEMRMRILLKGKQQELLGQCVREVYDAHLAAKEKARLDIDVSPVALD</sequence>
<keyword evidence="2 12" id="KW-0235">DNA replication</keyword>
<gene>
    <name evidence="12" type="primary">priA</name>
    <name evidence="14" type="ORF">CIAN88_10430</name>
</gene>
<organism evidence="14 15">
    <name type="scientific">Clostridium innocuum</name>
    <dbReference type="NCBI Taxonomy" id="1522"/>
    <lineage>
        <taxon>Bacteria</taxon>
        <taxon>Bacillati</taxon>
        <taxon>Bacillota</taxon>
        <taxon>Clostridia</taxon>
        <taxon>Eubacteriales</taxon>
        <taxon>Clostridiaceae</taxon>
        <taxon>Clostridium</taxon>
    </lineage>
</organism>
<dbReference type="PANTHER" id="PTHR30580:SF0">
    <property type="entry name" value="PRIMOSOMAL PROTEIN N"/>
    <property type="match status" value="1"/>
</dbReference>
<dbReference type="Gene3D" id="3.40.1440.60">
    <property type="entry name" value="PriA, 3(prime) DNA-binding domain"/>
    <property type="match status" value="1"/>
</dbReference>
<dbReference type="PANTHER" id="PTHR30580">
    <property type="entry name" value="PRIMOSOMAL PROTEIN N"/>
    <property type="match status" value="1"/>
</dbReference>
<evidence type="ECO:0000256" key="11">
    <source>
        <dbReference type="ARBA" id="ARBA00048988"/>
    </source>
</evidence>
<dbReference type="Pfam" id="PF00270">
    <property type="entry name" value="DEAD"/>
    <property type="match status" value="1"/>
</dbReference>
<protein>
    <recommendedName>
        <fullName evidence="12">Replication restart protein PriA</fullName>
    </recommendedName>
    <alternativeName>
        <fullName evidence="12">ATP-dependent DNA helicase PriA</fullName>
        <ecNumber evidence="12">5.6.2.4</ecNumber>
    </alternativeName>
    <alternativeName>
        <fullName evidence="12">DNA 3'-5' helicase PriA</fullName>
    </alternativeName>
</protein>
<dbReference type="InterPro" id="IPR042115">
    <property type="entry name" value="PriA_3primeBD_sf"/>
</dbReference>
<keyword evidence="7 12" id="KW-0862">Zinc</keyword>
<evidence type="ECO:0000256" key="8">
    <source>
        <dbReference type="ARBA" id="ARBA00022840"/>
    </source>
</evidence>
<evidence type="ECO:0000256" key="7">
    <source>
        <dbReference type="ARBA" id="ARBA00022833"/>
    </source>
</evidence>
<evidence type="ECO:0000256" key="3">
    <source>
        <dbReference type="ARBA" id="ARBA00022723"/>
    </source>
</evidence>
<dbReference type="InterPro" id="IPR014001">
    <property type="entry name" value="Helicase_ATP-bd"/>
</dbReference>
<name>A0A099I5B2_CLOIN</name>
<dbReference type="CDD" id="cd17929">
    <property type="entry name" value="DEXHc_priA"/>
    <property type="match status" value="1"/>
</dbReference>
<keyword evidence="6 12" id="KW-0347">Helicase</keyword>
<accession>A0A099I5B2</accession>
<feature type="binding site" evidence="12">
    <location>
        <position position="433"/>
    </location>
    <ligand>
        <name>Zn(2+)</name>
        <dbReference type="ChEBI" id="CHEBI:29105"/>
        <label>1</label>
    </ligand>
</feature>
<dbReference type="InterPro" id="IPR011545">
    <property type="entry name" value="DEAD/DEAH_box_helicase_dom"/>
</dbReference>
<dbReference type="InterPro" id="IPR040498">
    <property type="entry name" value="PriA_CRR"/>
</dbReference>
<comment type="catalytic activity">
    <reaction evidence="11 12">
        <text>ATP + H2O = ADP + phosphate + H(+)</text>
        <dbReference type="Rhea" id="RHEA:13065"/>
        <dbReference type="ChEBI" id="CHEBI:15377"/>
        <dbReference type="ChEBI" id="CHEBI:15378"/>
        <dbReference type="ChEBI" id="CHEBI:30616"/>
        <dbReference type="ChEBI" id="CHEBI:43474"/>
        <dbReference type="ChEBI" id="CHEBI:456216"/>
        <dbReference type="EC" id="5.6.2.4"/>
    </reaction>
</comment>
<keyword evidence="5 12" id="KW-0378">Hydrolase</keyword>
<evidence type="ECO:0000256" key="9">
    <source>
        <dbReference type="ARBA" id="ARBA00023125"/>
    </source>
</evidence>
<dbReference type="GO" id="GO:0006269">
    <property type="term" value="P:DNA replication, synthesis of primer"/>
    <property type="evidence" value="ECO:0007669"/>
    <property type="project" value="UniProtKB-KW"/>
</dbReference>
<reference evidence="14 15" key="1">
    <citation type="submission" date="2014-08" db="EMBL/GenBank/DDBJ databases">
        <title>Clostridium innocuum, an unnegligible vancomycin-resistant pathogen causing extra-intestinal infections.</title>
        <authorList>
            <person name="Feng Y."/>
            <person name="Chiu C.-H."/>
        </authorList>
    </citation>
    <scope>NUCLEOTIDE SEQUENCE [LARGE SCALE GENOMIC DNA]</scope>
    <source>
        <strain evidence="14 15">AN88</strain>
    </source>
</reference>
<dbReference type="GO" id="GO:0006270">
    <property type="term" value="P:DNA replication initiation"/>
    <property type="evidence" value="ECO:0007669"/>
    <property type="project" value="TreeGrafter"/>
</dbReference>
<dbReference type="GO" id="GO:0005524">
    <property type="term" value="F:ATP binding"/>
    <property type="evidence" value="ECO:0007669"/>
    <property type="project" value="UniProtKB-UniRule"/>
</dbReference>
<feature type="domain" description="Helicase ATP-binding" evidence="13">
    <location>
        <begin position="206"/>
        <end position="372"/>
    </location>
</feature>
<dbReference type="NCBIfam" id="TIGR00595">
    <property type="entry name" value="priA"/>
    <property type="match status" value="1"/>
</dbReference>
<dbReference type="GO" id="GO:0016887">
    <property type="term" value="F:ATP hydrolysis activity"/>
    <property type="evidence" value="ECO:0007669"/>
    <property type="project" value="RHEA"/>
</dbReference>
<proteinExistence type="inferred from homology"/>
<evidence type="ECO:0000256" key="10">
    <source>
        <dbReference type="ARBA" id="ARBA00023235"/>
    </source>
</evidence>
<dbReference type="GO" id="GO:0008270">
    <property type="term" value="F:zinc ion binding"/>
    <property type="evidence" value="ECO:0007669"/>
    <property type="project" value="UniProtKB-UniRule"/>
</dbReference>
<dbReference type="InterPro" id="IPR005259">
    <property type="entry name" value="PriA"/>
</dbReference>
<dbReference type="InterPro" id="IPR041236">
    <property type="entry name" value="PriA_C"/>
</dbReference>
<dbReference type="EMBL" id="JQIF01000044">
    <property type="protein sequence ID" value="KGJ53154.1"/>
    <property type="molecule type" value="Genomic_DNA"/>
</dbReference>
<dbReference type="AlphaFoldDB" id="A0A099I5B2"/>
<dbReference type="GO" id="GO:1990077">
    <property type="term" value="C:primosome complex"/>
    <property type="evidence" value="ECO:0007669"/>
    <property type="project" value="UniProtKB-UniRule"/>
</dbReference>
<evidence type="ECO:0000256" key="2">
    <source>
        <dbReference type="ARBA" id="ARBA00022705"/>
    </source>
</evidence>
<dbReference type="GO" id="GO:0006310">
    <property type="term" value="P:DNA recombination"/>
    <property type="evidence" value="ECO:0007669"/>
    <property type="project" value="InterPro"/>
</dbReference>
<comment type="function">
    <text evidence="12">Initiates the restart of stalled replication forks, which reloads the replicative helicase on sites other than the origin of replication. Recognizes and binds to abandoned replication forks and remodels them to uncover a helicase loading site. Promotes assembly of the primosome at these replication forks.</text>
</comment>
<dbReference type="SMART" id="SM00490">
    <property type="entry name" value="HELICc"/>
    <property type="match status" value="1"/>
</dbReference>
<evidence type="ECO:0000256" key="12">
    <source>
        <dbReference type="HAMAP-Rule" id="MF_00983"/>
    </source>
</evidence>
<feature type="binding site" evidence="12">
    <location>
        <position position="476"/>
    </location>
    <ligand>
        <name>Zn(2+)</name>
        <dbReference type="ChEBI" id="CHEBI:29105"/>
        <label>1</label>
    </ligand>
</feature>
<keyword evidence="8 12" id="KW-0067">ATP-binding</keyword>
<dbReference type="GO" id="GO:0043138">
    <property type="term" value="F:3'-5' DNA helicase activity"/>
    <property type="evidence" value="ECO:0007669"/>
    <property type="project" value="UniProtKB-EC"/>
</dbReference>
<feature type="binding site" evidence="12">
    <location>
        <position position="436"/>
    </location>
    <ligand>
        <name>Zn(2+)</name>
        <dbReference type="ChEBI" id="CHEBI:29105"/>
        <label>1</label>
    </ligand>
</feature>
<dbReference type="PROSITE" id="PS51192">
    <property type="entry name" value="HELICASE_ATP_BIND_1"/>
    <property type="match status" value="1"/>
</dbReference>
<dbReference type="InterPro" id="IPR027417">
    <property type="entry name" value="P-loop_NTPase"/>
</dbReference>
<evidence type="ECO:0000256" key="6">
    <source>
        <dbReference type="ARBA" id="ARBA00022806"/>
    </source>
</evidence>
<dbReference type="InterPro" id="IPR041222">
    <property type="entry name" value="PriA_3primeBD"/>
</dbReference>
<dbReference type="Pfam" id="PF17764">
    <property type="entry name" value="PriA_3primeBD"/>
    <property type="match status" value="1"/>
</dbReference>
<comment type="catalytic activity">
    <reaction evidence="12">
        <text>Couples ATP hydrolysis with the unwinding of duplex DNA by translocating in the 3'-5' direction.</text>
        <dbReference type="EC" id="5.6.2.4"/>
    </reaction>
</comment>
<feature type="binding site" evidence="12">
    <location>
        <position position="460"/>
    </location>
    <ligand>
        <name>Zn(2+)</name>
        <dbReference type="ChEBI" id="CHEBI:29105"/>
        <label>2</label>
    </ligand>
</feature>
<feature type="binding site" evidence="12">
    <location>
        <position position="473"/>
    </location>
    <ligand>
        <name>Zn(2+)</name>
        <dbReference type="ChEBI" id="CHEBI:29105"/>
        <label>1</label>
    </ligand>
</feature>
<dbReference type="Pfam" id="PF18319">
    <property type="entry name" value="Zn_ribbon_PriA"/>
    <property type="match status" value="1"/>
</dbReference>
<dbReference type="InterPro" id="IPR001650">
    <property type="entry name" value="Helicase_C-like"/>
</dbReference>
<comment type="similarity">
    <text evidence="12">Belongs to the helicase family. PriA subfamily.</text>
</comment>
<evidence type="ECO:0000259" key="13">
    <source>
        <dbReference type="PROSITE" id="PS51192"/>
    </source>
</evidence>
<dbReference type="SMART" id="SM00487">
    <property type="entry name" value="DEXDc"/>
    <property type="match status" value="1"/>
</dbReference>
<feature type="binding site" evidence="12">
    <location>
        <position position="442"/>
    </location>
    <ligand>
        <name>Zn(2+)</name>
        <dbReference type="ChEBI" id="CHEBI:29105"/>
        <label>2</label>
    </ligand>
</feature>
<dbReference type="Proteomes" id="UP000030008">
    <property type="component" value="Unassembled WGS sequence"/>
</dbReference>
<dbReference type="EC" id="5.6.2.4" evidence="12"/>
<comment type="cofactor">
    <cofactor evidence="12">
        <name>Zn(2+)</name>
        <dbReference type="ChEBI" id="CHEBI:29105"/>
    </cofactor>
    <text evidence="12">Binds 2 zinc ions per subunit.</text>
</comment>
<dbReference type="Pfam" id="PF18074">
    <property type="entry name" value="PriA_C"/>
    <property type="match status" value="1"/>
</dbReference>
<dbReference type="GO" id="GO:0003677">
    <property type="term" value="F:DNA binding"/>
    <property type="evidence" value="ECO:0007669"/>
    <property type="project" value="UniProtKB-UniRule"/>
</dbReference>
<evidence type="ECO:0000256" key="1">
    <source>
        <dbReference type="ARBA" id="ARBA00022515"/>
    </source>
</evidence>
<evidence type="ECO:0000256" key="4">
    <source>
        <dbReference type="ARBA" id="ARBA00022741"/>
    </source>
</evidence>